<feature type="domain" description="Helix-hairpin-helix DNA-binding motif class 1" evidence="9">
    <location>
        <begin position="53"/>
        <end position="72"/>
    </location>
</feature>
<dbReference type="Pfam" id="PF14716">
    <property type="entry name" value="HHH_8"/>
    <property type="match status" value="1"/>
</dbReference>
<keyword evidence="6" id="KW-0235">DNA replication</keyword>
<name>A0A1I4S875_9BACT</name>
<keyword evidence="13" id="KW-1185">Reference proteome</keyword>
<reference evidence="13" key="1">
    <citation type="submission" date="2016-10" db="EMBL/GenBank/DDBJ databases">
        <authorList>
            <person name="Varghese N."/>
            <person name="Submissions S."/>
        </authorList>
    </citation>
    <scope>NUCLEOTIDE SEQUENCE [LARGE SCALE GENOMIC DNA]</scope>
    <source>
        <strain evidence="13">DSM 9990</strain>
    </source>
</reference>
<evidence type="ECO:0000259" key="9">
    <source>
        <dbReference type="SMART" id="SM00278"/>
    </source>
</evidence>
<dbReference type="SMART" id="SM00278">
    <property type="entry name" value="HhH1"/>
    <property type="match status" value="3"/>
</dbReference>
<keyword evidence="3" id="KW-0237">DNA synthesis</keyword>
<dbReference type="InterPro" id="IPR050243">
    <property type="entry name" value="PHP_phosphatase"/>
</dbReference>
<dbReference type="PIRSF" id="PIRSF005047">
    <property type="entry name" value="UCP005047_YshC"/>
    <property type="match status" value="1"/>
</dbReference>
<evidence type="ECO:0000313" key="13">
    <source>
        <dbReference type="Proteomes" id="UP000199611"/>
    </source>
</evidence>
<keyword evidence="4" id="KW-0808">Transferase</keyword>
<protein>
    <recommendedName>
        <fullName evidence="2">DNA-directed DNA polymerase</fullName>
        <ecNumber evidence="2">2.7.7.7</ecNumber>
    </recommendedName>
</protein>
<evidence type="ECO:0000256" key="7">
    <source>
        <dbReference type="ARBA" id="ARBA00022932"/>
    </source>
</evidence>
<comment type="cofactor">
    <cofactor evidence="1">
        <name>Mg(2+)</name>
        <dbReference type="ChEBI" id="CHEBI:18420"/>
    </cofactor>
</comment>
<dbReference type="SUPFAM" id="SSF89550">
    <property type="entry name" value="PHP domain-like"/>
    <property type="match status" value="1"/>
</dbReference>
<accession>A0A1I4S875</accession>
<dbReference type="EC" id="2.7.7.7" evidence="2"/>
<dbReference type="InterPro" id="IPR043519">
    <property type="entry name" value="NT_sf"/>
</dbReference>
<evidence type="ECO:0000256" key="3">
    <source>
        <dbReference type="ARBA" id="ARBA00022634"/>
    </source>
</evidence>
<dbReference type="Pfam" id="PF14791">
    <property type="entry name" value="DNA_pol_B_thumb"/>
    <property type="match status" value="1"/>
</dbReference>
<dbReference type="SMART" id="SM00481">
    <property type="entry name" value="POLIIIAc"/>
    <property type="match status" value="1"/>
</dbReference>
<dbReference type="InterPro" id="IPR002054">
    <property type="entry name" value="DNA-dir_DNA_pol_X"/>
</dbReference>
<dbReference type="InterPro" id="IPR016195">
    <property type="entry name" value="Pol/histidinol_Pase-like"/>
</dbReference>
<evidence type="ECO:0000256" key="4">
    <source>
        <dbReference type="ARBA" id="ARBA00022679"/>
    </source>
</evidence>
<dbReference type="GO" id="GO:0003887">
    <property type="term" value="F:DNA-directed DNA polymerase activity"/>
    <property type="evidence" value="ECO:0007669"/>
    <property type="project" value="UniProtKB-KW"/>
</dbReference>
<evidence type="ECO:0000256" key="8">
    <source>
        <dbReference type="ARBA" id="ARBA00049244"/>
    </source>
</evidence>
<comment type="catalytic activity">
    <reaction evidence="8">
        <text>DNA(n) + a 2'-deoxyribonucleoside 5'-triphosphate = DNA(n+1) + diphosphate</text>
        <dbReference type="Rhea" id="RHEA:22508"/>
        <dbReference type="Rhea" id="RHEA-COMP:17339"/>
        <dbReference type="Rhea" id="RHEA-COMP:17340"/>
        <dbReference type="ChEBI" id="CHEBI:33019"/>
        <dbReference type="ChEBI" id="CHEBI:61560"/>
        <dbReference type="ChEBI" id="CHEBI:173112"/>
        <dbReference type="EC" id="2.7.7.7"/>
    </reaction>
</comment>
<dbReference type="NCBIfam" id="NF006375">
    <property type="entry name" value="PRK08609.1"/>
    <property type="match status" value="1"/>
</dbReference>
<evidence type="ECO:0000256" key="6">
    <source>
        <dbReference type="ARBA" id="ARBA00022705"/>
    </source>
</evidence>
<dbReference type="Pfam" id="PF02811">
    <property type="entry name" value="PHP"/>
    <property type="match status" value="1"/>
</dbReference>
<dbReference type="InterPro" id="IPR027421">
    <property type="entry name" value="DNA_pol_lamdba_lyase_dom_sf"/>
</dbReference>
<dbReference type="PANTHER" id="PTHR36928">
    <property type="entry name" value="PHOSPHATASE YCDX-RELATED"/>
    <property type="match status" value="1"/>
</dbReference>
<dbReference type="InterPro" id="IPR003583">
    <property type="entry name" value="Hlx-hairpin-Hlx_DNA-bd_motif"/>
</dbReference>
<dbReference type="InterPro" id="IPR047967">
    <property type="entry name" value="PolX_PHP"/>
</dbReference>
<evidence type="ECO:0000256" key="1">
    <source>
        <dbReference type="ARBA" id="ARBA00001946"/>
    </source>
</evidence>
<sequence length="575" mass="65976">MSTRNEELAALLHQMAVMLEILEDNDYRARAYARAAGVVEKLQEDVCAVAARGELETLPGIGKTLARNITTWCKQGTFQDFEKVKIRFPEGLLDLIKIPGLGPKKIKVLYRALGITSLGELEYACLENRLIDIKGFGLKTQEKILKGIDHLKQFARFRLSSEAYALAEGFQRILRAELPSEVEIYLVGGLRRFQEIASDMDFLVICEDINFLKRLEDRKIISNLKEISRNHIMLSFDGFHVDLFRSRVKNNAAPILFYTGSKTHVEKLIARAEKLGLKITNEGFLKEESFLETPTEESCYDLLGLPYIPPELRESGEEVEFAEKGQLPQLITEKDIRGLFHIHTVASDGVMDLERVIHEAIARGYEYIGIADHSQSAYYARGLTPDRLQAQYKEIVEMRRKYPQVDIYWGIESDILPDGSLDFPPEILERFDFVIGSVHSHFNMSKAEMTDRLIKALENPYLTILGHPTGRLLLGRPPYELSMEKLLEKAAERGKIIELNAHPHRLDLDWRWCRKAREMKIPVSINPDAHKPHDFDISYGVMTARKGWLEPRNVWNSLNREEMRLVMSRKPWRGA</sequence>
<dbReference type="Gene3D" id="3.20.20.140">
    <property type="entry name" value="Metal-dependent hydrolases"/>
    <property type="match status" value="1"/>
</dbReference>
<evidence type="ECO:0000256" key="5">
    <source>
        <dbReference type="ARBA" id="ARBA00022695"/>
    </source>
</evidence>
<dbReference type="SUPFAM" id="SSF81301">
    <property type="entry name" value="Nucleotidyltransferase"/>
    <property type="match status" value="1"/>
</dbReference>
<gene>
    <name evidence="12" type="ORF">SAMN05660836_00817</name>
</gene>
<dbReference type="GO" id="GO:0005829">
    <property type="term" value="C:cytosol"/>
    <property type="evidence" value="ECO:0007669"/>
    <property type="project" value="TreeGrafter"/>
</dbReference>
<dbReference type="Pfam" id="PF14520">
    <property type="entry name" value="HHH_5"/>
    <property type="match status" value="1"/>
</dbReference>
<evidence type="ECO:0000259" key="11">
    <source>
        <dbReference type="SMART" id="SM00483"/>
    </source>
</evidence>
<evidence type="ECO:0000313" key="12">
    <source>
        <dbReference type="EMBL" id="SFM60692.1"/>
    </source>
</evidence>
<feature type="domain" description="Helix-hairpin-helix DNA-binding motif class 1" evidence="9">
    <location>
        <begin position="128"/>
        <end position="147"/>
    </location>
</feature>
<dbReference type="Gene3D" id="3.30.210.10">
    <property type="entry name" value="DNA polymerase, thumb domain"/>
    <property type="match status" value="1"/>
</dbReference>
<dbReference type="GO" id="GO:0008270">
    <property type="term" value="F:zinc ion binding"/>
    <property type="evidence" value="ECO:0007669"/>
    <property type="project" value="TreeGrafter"/>
</dbReference>
<evidence type="ECO:0000256" key="2">
    <source>
        <dbReference type="ARBA" id="ARBA00012417"/>
    </source>
</evidence>
<dbReference type="EMBL" id="FOUU01000002">
    <property type="protein sequence ID" value="SFM60692.1"/>
    <property type="molecule type" value="Genomic_DNA"/>
</dbReference>
<keyword evidence="7" id="KW-0239">DNA-directed DNA polymerase</keyword>
<dbReference type="SUPFAM" id="SSF47802">
    <property type="entry name" value="DNA polymerase beta, N-terminal domain-like"/>
    <property type="match status" value="1"/>
</dbReference>
<dbReference type="Gene3D" id="1.10.150.20">
    <property type="entry name" value="5' to 3' exonuclease, C-terminal subdomain"/>
    <property type="match status" value="1"/>
</dbReference>
<feature type="domain" description="Helix-hairpin-helix DNA-binding motif class 1" evidence="9">
    <location>
        <begin position="93"/>
        <end position="112"/>
    </location>
</feature>
<dbReference type="RefSeq" id="WP_177193519.1">
    <property type="nucleotide sequence ID" value="NZ_FOUU01000002.1"/>
</dbReference>
<feature type="domain" description="Polymerase/histidinol phosphatase N-terminal" evidence="10">
    <location>
        <begin position="338"/>
        <end position="417"/>
    </location>
</feature>
<dbReference type="GO" id="GO:0042578">
    <property type="term" value="F:phosphoric ester hydrolase activity"/>
    <property type="evidence" value="ECO:0007669"/>
    <property type="project" value="TreeGrafter"/>
</dbReference>
<dbReference type="InterPro" id="IPR037160">
    <property type="entry name" value="DNA_Pol_thumb_sf"/>
</dbReference>
<dbReference type="InterPro" id="IPR010996">
    <property type="entry name" value="HHH_MUS81"/>
</dbReference>
<dbReference type="CDD" id="cd07436">
    <property type="entry name" value="PHP_PolX"/>
    <property type="match status" value="1"/>
</dbReference>
<dbReference type="STRING" id="39841.SAMN05660836_00817"/>
<evidence type="ECO:0000259" key="10">
    <source>
        <dbReference type="SMART" id="SM00481"/>
    </source>
</evidence>
<feature type="domain" description="DNA-directed DNA polymerase X" evidence="11">
    <location>
        <begin position="3"/>
        <end position="314"/>
    </location>
</feature>
<dbReference type="Proteomes" id="UP000199611">
    <property type="component" value="Unassembled WGS sequence"/>
</dbReference>
<proteinExistence type="predicted"/>
<dbReference type="AlphaFoldDB" id="A0A1I4S875"/>
<dbReference type="GO" id="GO:0003677">
    <property type="term" value="F:DNA binding"/>
    <property type="evidence" value="ECO:0007669"/>
    <property type="project" value="InterPro"/>
</dbReference>
<dbReference type="Gene3D" id="1.10.150.110">
    <property type="entry name" value="DNA polymerase beta, N-terminal domain-like"/>
    <property type="match status" value="1"/>
</dbReference>
<dbReference type="SMART" id="SM00483">
    <property type="entry name" value="POLXc"/>
    <property type="match status" value="1"/>
</dbReference>
<dbReference type="PANTHER" id="PTHR36928:SF1">
    <property type="entry name" value="PHOSPHATASE YCDX-RELATED"/>
    <property type="match status" value="1"/>
</dbReference>
<organism evidence="12 13">
    <name type="scientific">Thermodesulforhabdus norvegica</name>
    <dbReference type="NCBI Taxonomy" id="39841"/>
    <lineage>
        <taxon>Bacteria</taxon>
        <taxon>Pseudomonadati</taxon>
        <taxon>Thermodesulfobacteriota</taxon>
        <taxon>Syntrophobacteria</taxon>
        <taxon>Syntrophobacterales</taxon>
        <taxon>Thermodesulforhabdaceae</taxon>
        <taxon>Thermodesulforhabdus</taxon>
    </lineage>
</organism>
<dbReference type="GO" id="GO:0006281">
    <property type="term" value="P:DNA repair"/>
    <property type="evidence" value="ECO:0007669"/>
    <property type="project" value="InterPro"/>
</dbReference>
<dbReference type="InterPro" id="IPR004013">
    <property type="entry name" value="PHP_dom"/>
</dbReference>
<dbReference type="InterPro" id="IPR022311">
    <property type="entry name" value="PolX-like"/>
</dbReference>
<dbReference type="InterPro" id="IPR029398">
    <property type="entry name" value="PolB_thumb"/>
</dbReference>
<keyword evidence="5" id="KW-0548">Nucleotidyltransferase</keyword>
<dbReference type="InterPro" id="IPR003141">
    <property type="entry name" value="Pol/His_phosphatase_N"/>
</dbReference>
<dbReference type="FunFam" id="3.20.20.140:FF:000047">
    <property type="entry name" value="PHP domain-containing protein"/>
    <property type="match status" value="1"/>
</dbReference>